<evidence type="ECO:0000313" key="1">
    <source>
        <dbReference type="EMBL" id="MDK9559763.1"/>
    </source>
</evidence>
<dbReference type="RefSeq" id="WP_285369126.1">
    <property type="nucleotide sequence ID" value="NZ_JASSQD010000005.1"/>
</dbReference>
<accession>A0ABT7HHA7</accession>
<evidence type="ECO:0000313" key="2">
    <source>
        <dbReference type="Proteomes" id="UP001223547"/>
    </source>
</evidence>
<sequence>MSEEFTRPRYLEVSNHFFHDARDFYIRYKHCMDSDGPLFYTPRSMRTKTFIDLRMGIESVLKSLICYFENADRKGKTLINWIEKYGHDIGKMMRKIRPHLPEDIVTEYEGDILKLDGLPVGLRYRLDTWDFRGNREDYYYDTIGSDYWLDRILEALSKLIDFANENLKQHSRVVGSSELLAEIMEPRYEKYT</sequence>
<gene>
    <name evidence="1" type="ORF">QQF73_19185</name>
</gene>
<dbReference type="EMBL" id="JASSQD010000005">
    <property type="protein sequence ID" value="MDK9559763.1"/>
    <property type="molecule type" value="Genomic_DNA"/>
</dbReference>
<proteinExistence type="predicted"/>
<organism evidence="1 2">
    <name type="scientific">Marinobacter albus</name>
    <dbReference type="NCBI Taxonomy" id="3030833"/>
    <lineage>
        <taxon>Bacteria</taxon>
        <taxon>Pseudomonadati</taxon>
        <taxon>Pseudomonadota</taxon>
        <taxon>Gammaproteobacteria</taxon>
        <taxon>Pseudomonadales</taxon>
        <taxon>Marinobacteraceae</taxon>
        <taxon>Marinobacter</taxon>
    </lineage>
</organism>
<dbReference type="Proteomes" id="UP001223547">
    <property type="component" value="Unassembled WGS sequence"/>
</dbReference>
<protein>
    <recommendedName>
        <fullName evidence="3">HEPN domain-containing protein</fullName>
    </recommendedName>
</protein>
<reference evidence="1 2" key="1">
    <citation type="submission" date="2023-05" db="EMBL/GenBank/DDBJ databases">
        <title>Marinobacter albus sp. nov., a marine bacterium isolated from sand in a coastal intertidal zone of huludao.</title>
        <authorList>
            <person name="Deng T."/>
        </authorList>
    </citation>
    <scope>NUCLEOTIDE SEQUENCE [LARGE SCALE GENOMIC DNA]</scope>
    <source>
        <strain evidence="1 2">M216</strain>
    </source>
</reference>
<keyword evidence="2" id="KW-1185">Reference proteome</keyword>
<comment type="caution">
    <text evidence="1">The sequence shown here is derived from an EMBL/GenBank/DDBJ whole genome shotgun (WGS) entry which is preliminary data.</text>
</comment>
<evidence type="ECO:0008006" key="3">
    <source>
        <dbReference type="Google" id="ProtNLM"/>
    </source>
</evidence>
<name>A0ABT7HHA7_9GAMM</name>